<sequence>MPRYHFNIFHDRVYWDDVGEELPDQDAAWVEATRTAGEMIKNLDGKLKPGRDWRMEVTDEFQNPLWEIRVNAEKR</sequence>
<evidence type="ECO:0000313" key="3">
    <source>
        <dbReference type="Proteomes" id="UP000001096"/>
    </source>
</evidence>
<dbReference type="InterPro" id="IPR054189">
    <property type="entry name" value="DUF6894"/>
</dbReference>
<dbReference type="Pfam" id="PF21834">
    <property type="entry name" value="DUF6894"/>
    <property type="match status" value="1"/>
</dbReference>
<dbReference type="Proteomes" id="UP000001096">
    <property type="component" value="Unassembled WGS sequence"/>
</dbReference>
<name>K8PFT1_9BRAD</name>
<dbReference type="RefSeq" id="WP_006019296.1">
    <property type="nucleotide sequence ID" value="NZ_KB375282.1"/>
</dbReference>
<evidence type="ECO:0000259" key="1">
    <source>
        <dbReference type="Pfam" id="PF21834"/>
    </source>
</evidence>
<evidence type="ECO:0000313" key="2">
    <source>
        <dbReference type="EMBL" id="EKS41497.1"/>
    </source>
</evidence>
<proteinExistence type="predicted"/>
<dbReference type="PATRIC" id="fig|883078.3.peg.613"/>
<organism evidence="2 3">
    <name type="scientific">Afipia broomeae ATCC 49717</name>
    <dbReference type="NCBI Taxonomy" id="883078"/>
    <lineage>
        <taxon>Bacteria</taxon>
        <taxon>Pseudomonadati</taxon>
        <taxon>Pseudomonadota</taxon>
        <taxon>Alphaproteobacteria</taxon>
        <taxon>Hyphomicrobiales</taxon>
        <taxon>Nitrobacteraceae</taxon>
        <taxon>Afipia</taxon>
    </lineage>
</organism>
<accession>K8PFT1</accession>
<dbReference type="EMBL" id="AGWX01000001">
    <property type="protein sequence ID" value="EKS41497.1"/>
    <property type="molecule type" value="Genomic_DNA"/>
</dbReference>
<dbReference type="eggNOG" id="ENOG50314MX">
    <property type="taxonomic scope" value="Bacteria"/>
</dbReference>
<comment type="caution">
    <text evidence="2">The sequence shown here is derived from an EMBL/GenBank/DDBJ whole genome shotgun (WGS) entry which is preliminary data.</text>
</comment>
<gene>
    <name evidence="2" type="ORF">HMPREF9695_00589</name>
</gene>
<reference evidence="2 3" key="1">
    <citation type="submission" date="2012-04" db="EMBL/GenBank/DDBJ databases">
        <title>The Genome Sequence of Afipia broomeae ATCC 49717.</title>
        <authorList>
            <consortium name="The Broad Institute Genome Sequencing Platform"/>
            <person name="Earl A."/>
            <person name="Ward D."/>
            <person name="Feldgarden M."/>
            <person name="Gevers D."/>
            <person name="Huys G."/>
            <person name="Walker B."/>
            <person name="Young S.K."/>
            <person name="Zeng Q."/>
            <person name="Gargeya S."/>
            <person name="Fitzgerald M."/>
            <person name="Haas B."/>
            <person name="Abouelleil A."/>
            <person name="Alvarado L."/>
            <person name="Arachchi H.M."/>
            <person name="Berlin A."/>
            <person name="Chapman S.B."/>
            <person name="Goldberg J."/>
            <person name="Griggs A."/>
            <person name="Gujja S."/>
            <person name="Hansen M."/>
            <person name="Howarth C."/>
            <person name="Imamovic A."/>
            <person name="Larimer J."/>
            <person name="McCowen C."/>
            <person name="Montmayeur A."/>
            <person name="Murphy C."/>
            <person name="Neiman D."/>
            <person name="Pearson M."/>
            <person name="Priest M."/>
            <person name="Roberts A."/>
            <person name="Saif S."/>
            <person name="Shea T."/>
            <person name="Sisk P."/>
            <person name="Sykes S."/>
            <person name="Wortman J."/>
            <person name="Nusbaum C."/>
            <person name="Birren B."/>
        </authorList>
    </citation>
    <scope>NUCLEOTIDE SEQUENCE [LARGE SCALE GENOMIC DNA]</scope>
    <source>
        <strain evidence="2 3">ATCC 49717</strain>
    </source>
</reference>
<dbReference type="HOGENOM" id="CLU_163135_3_1_5"/>
<keyword evidence="3" id="KW-1185">Reference proteome</keyword>
<feature type="domain" description="DUF6894" evidence="1">
    <location>
        <begin position="3"/>
        <end position="70"/>
    </location>
</feature>
<protein>
    <recommendedName>
        <fullName evidence="1">DUF6894 domain-containing protein</fullName>
    </recommendedName>
</protein>
<dbReference type="AlphaFoldDB" id="K8PFT1"/>